<name>A0A1E5VEL1_9POAL</name>
<dbReference type="SUPFAM" id="SSF52540">
    <property type="entry name" value="P-loop containing nucleoside triphosphate hydrolases"/>
    <property type="match status" value="1"/>
</dbReference>
<dbReference type="EMBL" id="LWDX02042194">
    <property type="protein sequence ID" value="OEL23551.1"/>
    <property type="molecule type" value="Genomic_DNA"/>
</dbReference>
<comment type="similarity">
    <text evidence="2">Belongs to the ORC5 family.</text>
</comment>
<gene>
    <name evidence="13" type="ORF">BAE44_0015427</name>
</gene>
<evidence type="ECO:0000256" key="7">
    <source>
        <dbReference type="ARBA" id="ARBA00057448"/>
    </source>
</evidence>
<evidence type="ECO:0000256" key="5">
    <source>
        <dbReference type="ARBA" id="ARBA00022840"/>
    </source>
</evidence>
<dbReference type="GO" id="GO:0005664">
    <property type="term" value="C:nuclear origin of replication recognition complex"/>
    <property type="evidence" value="ECO:0007669"/>
    <property type="project" value="TreeGrafter"/>
</dbReference>
<evidence type="ECO:0000259" key="12">
    <source>
        <dbReference type="Pfam" id="PF21639"/>
    </source>
</evidence>
<dbReference type="Pfam" id="PF14630">
    <property type="entry name" value="ORC5_C"/>
    <property type="match status" value="1"/>
</dbReference>
<comment type="function">
    <text evidence="7">Component of the origin recognition complex (ORC) that binds origins of replication. DNA-binding is ATP-dependent. The specific DNA sequences that define origins of replication have not been identified yet. ORC is required to assemble the pre-replication complex necessary to initiate DNA replication.</text>
</comment>
<dbReference type="AlphaFoldDB" id="A0A1E5VEL1"/>
<proteinExistence type="inferred from homology"/>
<sequence length="514" mass="56175">MSQPVTPRRTTRSSAGSASDPASSSKSRPKSAPRRQLIPAAAAAAKEEEEGEDERSTINVLLEALPGRRAQASDLLRLLAPAPALPLLLYGGTATGKTRALLLALRHIRPRPWRVAYAALRSLPSPRALFASLLSQLSPPSSSSTSSRQRVPDKPSDFVAALRDALAGLCTQGEAVYLVFDNLEVVRSWDKGGQLLALILRLHDLLRLPQVVLVYVSNATPDAYYFMTGSVEPNHIYFPDYTVDEVRDILMRGHPNPKLYSSFLSAALKPLFRVTRRVDELGAALEPLFRRYSEPLGDLKAVPDESIKRRLFEHIQPHLAVALNETFSVPMRASVDQCKDGNSGGKASTKRQFGGRDSLSTELEFHMSVSAKYLLLSAFLASRNPATLDAALFDSTGGSENHKRKRKSSQASMNMKDTIVEEMLMKGPGTFPLERLLAIFQCITSVSEDALDDVECPDSMNGSGMTGLMSDVLLQLSTLCNSNFLSKSRSCPLEGSARYRSNIDEDLALKVSTL</sequence>
<dbReference type="Gene3D" id="3.40.50.300">
    <property type="entry name" value="P-loop containing nucleotide triphosphate hydrolases"/>
    <property type="match status" value="1"/>
</dbReference>
<evidence type="ECO:0000256" key="1">
    <source>
        <dbReference type="ARBA" id="ARBA00004123"/>
    </source>
</evidence>
<dbReference type="PANTHER" id="PTHR12705">
    <property type="entry name" value="ORIGIN RECOGNITION COMPLEX SUBUNIT 5"/>
    <property type="match status" value="1"/>
</dbReference>
<dbReference type="OrthoDB" id="365981at2759"/>
<dbReference type="GO" id="GO:0006270">
    <property type="term" value="P:DNA replication initiation"/>
    <property type="evidence" value="ECO:0007669"/>
    <property type="project" value="TreeGrafter"/>
</dbReference>
<dbReference type="Proteomes" id="UP000095767">
    <property type="component" value="Unassembled WGS sequence"/>
</dbReference>
<dbReference type="InterPro" id="IPR047088">
    <property type="entry name" value="ORC5_C"/>
</dbReference>
<keyword evidence="14" id="KW-1185">Reference proteome</keyword>
<protein>
    <submittedName>
        <fullName evidence="13">Origin of replication complex subunit 1</fullName>
    </submittedName>
</protein>
<dbReference type="GO" id="GO:0005524">
    <property type="term" value="F:ATP binding"/>
    <property type="evidence" value="ECO:0007669"/>
    <property type="project" value="UniProtKB-KW"/>
</dbReference>
<reference evidence="13 14" key="1">
    <citation type="submission" date="2016-09" db="EMBL/GenBank/DDBJ databases">
        <title>The draft genome of Dichanthelium oligosanthes: A C3 panicoid grass species.</title>
        <authorList>
            <person name="Studer A.J."/>
            <person name="Schnable J.C."/>
            <person name="Brutnell T.P."/>
        </authorList>
    </citation>
    <scope>NUCLEOTIDE SEQUENCE [LARGE SCALE GENOMIC DNA]</scope>
    <source>
        <strain evidence="14">cv. Kellogg 1175</strain>
        <tissue evidence="13">Leaf</tissue>
    </source>
</reference>
<dbReference type="InterPro" id="IPR020796">
    <property type="entry name" value="ORC5"/>
</dbReference>
<evidence type="ECO:0000313" key="14">
    <source>
        <dbReference type="Proteomes" id="UP000095767"/>
    </source>
</evidence>
<dbReference type="STRING" id="888268.A0A1E5VEL1"/>
<comment type="caution">
    <text evidence="13">The sequence shown here is derived from an EMBL/GenBank/DDBJ whole genome shotgun (WGS) entry which is preliminary data.</text>
</comment>
<keyword evidence="3" id="KW-0235">DNA replication</keyword>
<organism evidence="13 14">
    <name type="scientific">Dichanthelium oligosanthes</name>
    <dbReference type="NCBI Taxonomy" id="888268"/>
    <lineage>
        <taxon>Eukaryota</taxon>
        <taxon>Viridiplantae</taxon>
        <taxon>Streptophyta</taxon>
        <taxon>Embryophyta</taxon>
        <taxon>Tracheophyta</taxon>
        <taxon>Spermatophyta</taxon>
        <taxon>Magnoliopsida</taxon>
        <taxon>Liliopsida</taxon>
        <taxon>Poales</taxon>
        <taxon>Poaceae</taxon>
        <taxon>PACMAD clade</taxon>
        <taxon>Panicoideae</taxon>
        <taxon>Panicodae</taxon>
        <taxon>Paniceae</taxon>
        <taxon>Dichantheliinae</taxon>
        <taxon>Dichanthelium</taxon>
    </lineage>
</organism>
<keyword evidence="6" id="KW-0539">Nucleus</keyword>
<dbReference type="GO" id="GO:0003688">
    <property type="term" value="F:DNA replication origin binding"/>
    <property type="evidence" value="ECO:0007669"/>
    <property type="project" value="TreeGrafter"/>
</dbReference>
<comment type="subunit">
    <text evidence="8">Component of the origin recognition complex (ORC) composed of at least ORC1, ORC2, ORC3, ORC4, ORC5 and ORC6. ORC is regulated in a cell-cycle and development dependent manner. It is sequentially assembled at the exit from anaphase of mitosis and disassembled as cells enter S phase.</text>
</comment>
<dbReference type="PANTHER" id="PTHR12705:SF0">
    <property type="entry name" value="ORIGIN RECOGNITION COMPLEX SUBUNIT 5"/>
    <property type="match status" value="1"/>
</dbReference>
<feature type="compositionally biased region" description="Low complexity" evidence="9">
    <location>
        <begin position="12"/>
        <end position="26"/>
    </location>
</feature>
<feature type="domain" description="ORC5 lid" evidence="12">
    <location>
        <begin position="260"/>
        <end position="309"/>
    </location>
</feature>
<evidence type="ECO:0000259" key="11">
    <source>
        <dbReference type="Pfam" id="PF14630"/>
    </source>
</evidence>
<evidence type="ECO:0000256" key="6">
    <source>
        <dbReference type="ARBA" id="ARBA00023242"/>
    </source>
</evidence>
<dbReference type="InterPro" id="IPR048866">
    <property type="entry name" value="ORC5_lid"/>
</dbReference>
<evidence type="ECO:0000256" key="8">
    <source>
        <dbReference type="ARBA" id="ARBA00064320"/>
    </source>
</evidence>
<keyword evidence="4" id="KW-0547">Nucleotide-binding</keyword>
<evidence type="ECO:0000256" key="3">
    <source>
        <dbReference type="ARBA" id="ARBA00022705"/>
    </source>
</evidence>
<feature type="domain" description="Origin recognition complex subunit 5 C-terminal" evidence="11">
    <location>
        <begin position="367"/>
        <end position="512"/>
    </location>
</feature>
<evidence type="ECO:0000313" key="13">
    <source>
        <dbReference type="EMBL" id="OEL23551.1"/>
    </source>
</evidence>
<evidence type="ECO:0000256" key="4">
    <source>
        <dbReference type="ARBA" id="ARBA00022741"/>
    </source>
</evidence>
<dbReference type="Pfam" id="PF13191">
    <property type="entry name" value="AAA_16"/>
    <property type="match status" value="1"/>
</dbReference>
<keyword evidence="5" id="KW-0067">ATP-binding</keyword>
<comment type="subcellular location">
    <subcellularLocation>
        <location evidence="1">Nucleus</location>
    </subcellularLocation>
</comment>
<feature type="domain" description="Orc1-like AAA ATPase" evidence="10">
    <location>
        <begin position="65"/>
        <end position="208"/>
    </location>
</feature>
<feature type="region of interest" description="Disordered" evidence="9">
    <location>
        <begin position="392"/>
        <end position="412"/>
    </location>
</feature>
<evidence type="ECO:0000259" key="10">
    <source>
        <dbReference type="Pfam" id="PF13191"/>
    </source>
</evidence>
<evidence type="ECO:0000256" key="2">
    <source>
        <dbReference type="ARBA" id="ARBA00006269"/>
    </source>
</evidence>
<accession>A0A1E5VEL1</accession>
<dbReference type="Pfam" id="PF21639">
    <property type="entry name" value="ORC5_lid"/>
    <property type="match status" value="1"/>
</dbReference>
<dbReference type="InterPro" id="IPR041664">
    <property type="entry name" value="AAA_16"/>
</dbReference>
<dbReference type="FunFam" id="3.40.50.300:FF:002111">
    <property type="entry name" value="Origin of replication complex subunit 1"/>
    <property type="match status" value="1"/>
</dbReference>
<evidence type="ECO:0000256" key="9">
    <source>
        <dbReference type="SAM" id="MobiDB-lite"/>
    </source>
</evidence>
<feature type="region of interest" description="Disordered" evidence="9">
    <location>
        <begin position="1"/>
        <end position="56"/>
    </location>
</feature>
<dbReference type="Gene3D" id="1.10.8.60">
    <property type="match status" value="1"/>
</dbReference>
<dbReference type="InterPro" id="IPR027417">
    <property type="entry name" value="P-loop_NTPase"/>
</dbReference>